<gene>
    <name evidence="10" type="ORF">THMIRHAT_21400</name>
</gene>
<dbReference type="CDD" id="cd00130">
    <property type="entry name" value="PAS"/>
    <property type="match status" value="1"/>
</dbReference>
<dbReference type="AlphaFoldDB" id="A0A6F8PQS8"/>
<dbReference type="FunFam" id="1.10.287.950:FF:000001">
    <property type="entry name" value="Methyl-accepting chemotaxis sensory transducer"/>
    <property type="match status" value="1"/>
</dbReference>
<dbReference type="Gene3D" id="3.30.450.20">
    <property type="entry name" value="PAS domain"/>
    <property type="match status" value="2"/>
</dbReference>
<proteinExistence type="inferred from homology"/>
<dbReference type="Pfam" id="PF08447">
    <property type="entry name" value="PAS_3"/>
    <property type="match status" value="1"/>
</dbReference>
<dbReference type="InterPro" id="IPR000014">
    <property type="entry name" value="PAS"/>
</dbReference>
<keyword evidence="11" id="KW-1185">Reference proteome</keyword>
<evidence type="ECO:0008006" key="12">
    <source>
        <dbReference type="Google" id="ProtNLM"/>
    </source>
</evidence>
<evidence type="ECO:0000313" key="11">
    <source>
        <dbReference type="Proteomes" id="UP000501466"/>
    </source>
</evidence>
<dbReference type="SMART" id="SM00091">
    <property type="entry name" value="PAS"/>
    <property type="match status" value="2"/>
</dbReference>
<feature type="transmembrane region" description="Helical" evidence="6">
    <location>
        <begin position="192"/>
        <end position="211"/>
    </location>
</feature>
<evidence type="ECO:0000256" key="5">
    <source>
        <dbReference type="PROSITE-ProRule" id="PRU00284"/>
    </source>
</evidence>
<name>A0A6F8PQS8_9GAMM</name>
<evidence type="ECO:0000313" key="10">
    <source>
        <dbReference type="EMBL" id="BBP44394.1"/>
    </source>
</evidence>
<dbReference type="GO" id="GO:0006935">
    <property type="term" value="P:chemotaxis"/>
    <property type="evidence" value="ECO:0007669"/>
    <property type="project" value="TreeGrafter"/>
</dbReference>
<accession>A0A6F8PQS8</accession>
<dbReference type="PROSITE" id="PS50111">
    <property type="entry name" value="CHEMOTAXIS_TRANSDUC_2"/>
    <property type="match status" value="1"/>
</dbReference>
<keyword evidence="2" id="KW-0488">Methylation</keyword>
<dbReference type="PROSITE" id="PS50112">
    <property type="entry name" value="PAS"/>
    <property type="match status" value="1"/>
</dbReference>
<keyword evidence="6" id="KW-1133">Transmembrane helix</keyword>
<dbReference type="InterPro" id="IPR035965">
    <property type="entry name" value="PAS-like_dom_sf"/>
</dbReference>
<sequence>MSSTSSTQNRSVTQKEYVLKDDVIIVSQTDLKGNIIQANESFIEASGYDWSELVGQPHNVLRHPDVPAAVFKDFWATLQAGKPWSQVVKNRRKNGDHYWVIANATPLFKDGKVAGYMSVRTPATRQQISEAEEAYRQIAAGKVHLTGGEIRSTWEKINPINNINMIYQLYIFASMVLIFGSMNYFYPDVAPGLFTVLHALAIITMVGMMAYNFNKLRHIFDLVTSVSEGHFDNHISIKGRTLFDQILGRIKAMQIRLGAELDDTKSLLTDAKRVESALDASSACIMVADRFRSIIYVNKATQALMQKLAPELKTLLPNFNPDKLLRQSIDEFHQQPDHQAQQIANLTSTHTARIHLGKSTIELMMDPIFNDQQQRIGTVVEWRDLTLQLAIEENINAVVGSASDGVLSERLNLQGLNGFNLNLSQNMNHLLENFHAVMQEMQQVLTRMSQGDLTVRLNMKLQGDVAVVETAINEALSNIEQTFLQIKQGTLTIGNMSSEVAEASADLSQRTQVQAAALEQVAASVTQLNSNIAQTNANTSQVTHLASEAVKGAEEGIEVMGKTSQAMSGISALSQKIGEITSVIDSIAFQTNLLALNAAVEAARAGEHGRGFAVVASEVRNLAQKSAESSKEISSLIGSTIQQINLGAGLVENTHEVFSNMVTKIQQVNDLVLEVNQATEQQTKGLGQINATMRSLDGSTQQNAALVEELSATAGNMSEQADEQAAAVERFKLSTGLLALSR</sequence>
<dbReference type="PANTHER" id="PTHR43531">
    <property type="entry name" value="PROTEIN ICFG"/>
    <property type="match status" value="1"/>
</dbReference>
<organism evidence="10 11">
    <name type="scientific">Thiosulfativibrio zosterae</name>
    <dbReference type="NCBI Taxonomy" id="2675053"/>
    <lineage>
        <taxon>Bacteria</taxon>
        <taxon>Pseudomonadati</taxon>
        <taxon>Pseudomonadota</taxon>
        <taxon>Gammaproteobacteria</taxon>
        <taxon>Thiotrichales</taxon>
        <taxon>Piscirickettsiaceae</taxon>
        <taxon>Thiosulfativibrio</taxon>
    </lineage>
</organism>
<feature type="domain" description="PAS" evidence="8">
    <location>
        <begin position="30"/>
        <end position="81"/>
    </location>
</feature>
<keyword evidence="6" id="KW-0472">Membrane</keyword>
<keyword evidence="3 5" id="KW-0807">Transducer</keyword>
<dbReference type="RefSeq" id="WP_173292115.1">
    <property type="nucleotide sequence ID" value="NZ_AP021888.1"/>
</dbReference>
<feature type="transmembrane region" description="Helical" evidence="6">
    <location>
        <begin position="166"/>
        <end position="186"/>
    </location>
</feature>
<dbReference type="InterPro" id="IPR001610">
    <property type="entry name" value="PAC"/>
</dbReference>
<dbReference type="SMART" id="SM00086">
    <property type="entry name" value="PAC"/>
    <property type="match status" value="1"/>
</dbReference>
<evidence type="ECO:0000256" key="4">
    <source>
        <dbReference type="ARBA" id="ARBA00029447"/>
    </source>
</evidence>
<dbReference type="GO" id="GO:0004888">
    <property type="term" value="F:transmembrane signaling receptor activity"/>
    <property type="evidence" value="ECO:0007669"/>
    <property type="project" value="TreeGrafter"/>
</dbReference>
<protein>
    <recommendedName>
        <fullName evidence="12">Methyl-accepting chemotaxis protein</fullName>
    </recommendedName>
</protein>
<dbReference type="SUPFAM" id="SSF55785">
    <property type="entry name" value="PYP-like sensor domain (PAS domain)"/>
    <property type="match status" value="1"/>
</dbReference>
<evidence type="ECO:0000259" key="8">
    <source>
        <dbReference type="PROSITE" id="PS50112"/>
    </source>
</evidence>
<dbReference type="SMART" id="SM00283">
    <property type="entry name" value="MA"/>
    <property type="match status" value="1"/>
</dbReference>
<comment type="similarity">
    <text evidence="4">Belongs to the methyl-accepting chemotaxis (MCP) protein family.</text>
</comment>
<dbReference type="InterPro" id="IPR013655">
    <property type="entry name" value="PAS_fold_3"/>
</dbReference>
<dbReference type="NCBIfam" id="TIGR00229">
    <property type="entry name" value="sensory_box"/>
    <property type="match status" value="1"/>
</dbReference>
<dbReference type="Gene3D" id="1.10.287.950">
    <property type="entry name" value="Methyl-accepting chemotaxis protein"/>
    <property type="match status" value="1"/>
</dbReference>
<dbReference type="Pfam" id="PF18947">
    <property type="entry name" value="HAMP_2"/>
    <property type="match status" value="1"/>
</dbReference>
<feature type="domain" description="HAMP" evidence="9">
    <location>
        <begin position="438"/>
        <end position="484"/>
    </location>
</feature>
<evidence type="ECO:0000259" key="9">
    <source>
        <dbReference type="PROSITE" id="PS50885"/>
    </source>
</evidence>
<keyword evidence="6" id="KW-0812">Transmembrane</keyword>
<evidence type="ECO:0000259" key="7">
    <source>
        <dbReference type="PROSITE" id="PS50111"/>
    </source>
</evidence>
<dbReference type="InterPro" id="IPR003660">
    <property type="entry name" value="HAMP_dom"/>
</dbReference>
<evidence type="ECO:0000256" key="1">
    <source>
        <dbReference type="ARBA" id="ARBA00004370"/>
    </source>
</evidence>
<comment type="subcellular location">
    <subcellularLocation>
        <location evidence="1">Membrane</location>
    </subcellularLocation>
</comment>
<feature type="domain" description="Methyl-accepting transducer" evidence="7">
    <location>
        <begin position="489"/>
        <end position="718"/>
    </location>
</feature>
<dbReference type="InterPro" id="IPR051310">
    <property type="entry name" value="MCP_chemotaxis"/>
</dbReference>
<evidence type="ECO:0000256" key="3">
    <source>
        <dbReference type="ARBA" id="ARBA00023224"/>
    </source>
</evidence>
<dbReference type="SUPFAM" id="SSF58104">
    <property type="entry name" value="Methyl-accepting chemotaxis protein (MCP) signaling domain"/>
    <property type="match status" value="1"/>
</dbReference>
<dbReference type="Pfam" id="PF13188">
    <property type="entry name" value="PAS_8"/>
    <property type="match status" value="1"/>
</dbReference>
<reference evidence="11" key="1">
    <citation type="submission" date="2019-11" db="EMBL/GenBank/DDBJ databases">
        <title>Isolation and characterization of two novel species in the genus Thiomicrorhabdus.</title>
        <authorList>
            <person name="Mochizuki J."/>
            <person name="Kojima H."/>
            <person name="Fukui M."/>
        </authorList>
    </citation>
    <scope>NUCLEOTIDE SEQUENCE [LARGE SCALE GENOMIC DNA]</scope>
    <source>
        <strain evidence="11">AkT22</strain>
    </source>
</reference>
<dbReference type="GO" id="GO:0007165">
    <property type="term" value="P:signal transduction"/>
    <property type="evidence" value="ECO:0007669"/>
    <property type="project" value="UniProtKB-KW"/>
</dbReference>
<dbReference type="InterPro" id="IPR004089">
    <property type="entry name" value="MCPsignal_dom"/>
</dbReference>
<dbReference type="Proteomes" id="UP000501466">
    <property type="component" value="Chromosome"/>
</dbReference>
<dbReference type="PROSITE" id="PS50885">
    <property type="entry name" value="HAMP"/>
    <property type="match status" value="1"/>
</dbReference>
<dbReference type="CDD" id="cd11386">
    <property type="entry name" value="MCP_signal"/>
    <property type="match status" value="1"/>
</dbReference>
<dbReference type="GO" id="GO:0005886">
    <property type="term" value="C:plasma membrane"/>
    <property type="evidence" value="ECO:0007669"/>
    <property type="project" value="TreeGrafter"/>
</dbReference>
<dbReference type="EMBL" id="AP021888">
    <property type="protein sequence ID" value="BBP44394.1"/>
    <property type="molecule type" value="Genomic_DNA"/>
</dbReference>
<dbReference type="Pfam" id="PF00015">
    <property type="entry name" value="MCPsignal"/>
    <property type="match status" value="1"/>
</dbReference>
<dbReference type="PANTHER" id="PTHR43531:SF14">
    <property type="entry name" value="METHYL-ACCEPTING CHEMOTAXIS PROTEIN I-RELATED"/>
    <property type="match status" value="1"/>
</dbReference>
<evidence type="ECO:0000256" key="6">
    <source>
        <dbReference type="SAM" id="Phobius"/>
    </source>
</evidence>
<dbReference type="KEGG" id="tzo:THMIRHAT_21400"/>
<evidence type="ECO:0000256" key="2">
    <source>
        <dbReference type="ARBA" id="ARBA00022481"/>
    </source>
</evidence>